<keyword evidence="8" id="KW-0479">Metal-binding</keyword>
<dbReference type="Proteomes" id="UP001626549">
    <property type="component" value="Chromosome"/>
</dbReference>
<keyword evidence="12" id="KW-0157">Chromophore</keyword>
<keyword evidence="14" id="KW-0437">Light-harvesting polypeptide</keyword>
<keyword evidence="11" id="KW-1133">Transmembrane helix</keyword>
<comment type="similarity">
    <text evidence="3">Belongs to the antenna complex beta subunit family.</text>
</comment>
<keyword evidence="4" id="KW-1003">Cell membrane</keyword>
<evidence type="ECO:0000256" key="12">
    <source>
        <dbReference type="ARBA" id="ARBA00022991"/>
    </source>
</evidence>
<organism evidence="16 17">
    <name type="scientific">Congregibacter brevis</name>
    <dbReference type="NCBI Taxonomy" id="3081201"/>
    <lineage>
        <taxon>Bacteria</taxon>
        <taxon>Pseudomonadati</taxon>
        <taxon>Pseudomonadota</taxon>
        <taxon>Gammaproteobacteria</taxon>
        <taxon>Cellvibrionales</taxon>
        <taxon>Halieaceae</taxon>
        <taxon>Congregibacter</taxon>
    </lineage>
</organism>
<comment type="function">
    <text evidence="1">Antenna complexes are light-harvesting systems, which transfer the excitation energy to the reaction centers.</text>
</comment>
<keyword evidence="17" id="KW-1185">Reference proteome</keyword>
<evidence type="ECO:0000256" key="4">
    <source>
        <dbReference type="ARBA" id="ARBA00022475"/>
    </source>
</evidence>
<dbReference type="EMBL" id="CP136865">
    <property type="protein sequence ID" value="WOJ98680.1"/>
    <property type="molecule type" value="Genomic_DNA"/>
</dbReference>
<accession>A0ABZ0IHM3</accession>
<keyword evidence="7" id="KW-0812">Transmembrane</keyword>
<dbReference type="Gene3D" id="1.20.5.250">
    <property type="match status" value="1"/>
</dbReference>
<protein>
    <submittedName>
        <fullName evidence="16">Light-harvesting protein</fullName>
    </submittedName>
</protein>
<evidence type="ECO:0000256" key="10">
    <source>
        <dbReference type="ARBA" id="ARBA00022956"/>
    </source>
</evidence>
<evidence type="ECO:0000256" key="14">
    <source>
        <dbReference type="ARBA" id="ARBA00023243"/>
    </source>
</evidence>
<dbReference type="SUPFAM" id="SSF56918">
    <property type="entry name" value="Light-harvesting complex subunits"/>
    <property type="match status" value="1"/>
</dbReference>
<keyword evidence="9" id="KW-0460">Magnesium</keyword>
<evidence type="ECO:0000256" key="2">
    <source>
        <dbReference type="ARBA" id="ARBA00004249"/>
    </source>
</evidence>
<gene>
    <name evidence="16" type="ORF">R0137_00795</name>
</gene>
<feature type="domain" description="Antenna complex alpha/beta subunit" evidence="15">
    <location>
        <begin position="1"/>
        <end position="20"/>
    </location>
</feature>
<evidence type="ECO:0000256" key="8">
    <source>
        <dbReference type="ARBA" id="ARBA00022723"/>
    </source>
</evidence>
<dbReference type="RefSeq" id="WP_407330045.1">
    <property type="nucleotide sequence ID" value="NZ_CP136865.1"/>
</dbReference>
<sequence length="21" mass="2379">MFFVISLVAHALVYTLTPWLG</sequence>
<evidence type="ECO:0000256" key="7">
    <source>
        <dbReference type="ARBA" id="ARBA00022692"/>
    </source>
</evidence>
<comment type="subcellular location">
    <subcellularLocation>
        <location evidence="2">Cell inner membrane</location>
        <topology evidence="2">Single-pass type II membrane protein</topology>
    </subcellularLocation>
</comment>
<dbReference type="InterPro" id="IPR035889">
    <property type="entry name" value="Light-harvesting_complex"/>
</dbReference>
<dbReference type="InterPro" id="IPR000066">
    <property type="entry name" value="Antenna_a/b"/>
</dbReference>
<evidence type="ECO:0000256" key="9">
    <source>
        <dbReference type="ARBA" id="ARBA00022842"/>
    </source>
</evidence>
<name>A0ABZ0IHM3_9GAMM</name>
<evidence type="ECO:0000256" key="6">
    <source>
        <dbReference type="ARBA" id="ARBA00022549"/>
    </source>
</evidence>
<dbReference type="Pfam" id="PF00556">
    <property type="entry name" value="LHC"/>
    <property type="match status" value="1"/>
</dbReference>
<evidence type="ECO:0000313" key="17">
    <source>
        <dbReference type="Proteomes" id="UP001626549"/>
    </source>
</evidence>
<proteinExistence type="inferred from homology"/>
<dbReference type="InterPro" id="IPR023624">
    <property type="entry name" value="Antenna_beta_dom_sf"/>
</dbReference>
<evidence type="ECO:0000259" key="15">
    <source>
        <dbReference type="Pfam" id="PF00556"/>
    </source>
</evidence>
<evidence type="ECO:0000256" key="5">
    <source>
        <dbReference type="ARBA" id="ARBA00022494"/>
    </source>
</evidence>
<evidence type="ECO:0000256" key="3">
    <source>
        <dbReference type="ARBA" id="ARBA00011052"/>
    </source>
</evidence>
<keyword evidence="6" id="KW-0042">Antenna complex</keyword>
<evidence type="ECO:0000256" key="11">
    <source>
        <dbReference type="ARBA" id="ARBA00022989"/>
    </source>
</evidence>
<keyword evidence="10" id="KW-0076">Bacteriochlorophyll</keyword>
<evidence type="ECO:0000256" key="1">
    <source>
        <dbReference type="ARBA" id="ARBA00002455"/>
    </source>
</evidence>
<keyword evidence="13" id="KW-0472">Membrane</keyword>
<evidence type="ECO:0000313" key="16">
    <source>
        <dbReference type="EMBL" id="WOJ98680.1"/>
    </source>
</evidence>
<evidence type="ECO:0000256" key="13">
    <source>
        <dbReference type="ARBA" id="ARBA00023136"/>
    </source>
</evidence>
<keyword evidence="5" id="KW-0148">Chlorophyll</keyword>
<reference evidence="16 17" key="1">
    <citation type="submission" date="2023-10" db="EMBL/GenBank/DDBJ databases">
        <title>Two novel species belonging to the OM43/NOR5 clade.</title>
        <authorList>
            <person name="Park M."/>
        </authorList>
    </citation>
    <scope>NUCLEOTIDE SEQUENCE [LARGE SCALE GENOMIC DNA]</scope>
    <source>
        <strain evidence="16 17">IMCC45268</strain>
    </source>
</reference>